<dbReference type="SUPFAM" id="SSF53955">
    <property type="entry name" value="Lysozyme-like"/>
    <property type="match status" value="1"/>
</dbReference>
<dbReference type="Proteomes" id="UP001595773">
    <property type="component" value="Unassembled WGS sequence"/>
</dbReference>
<evidence type="ECO:0000256" key="9">
    <source>
        <dbReference type="SAM" id="MobiDB-lite"/>
    </source>
</evidence>
<dbReference type="EC" id="2.4.-.-" evidence="12"/>
<feature type="domain" description="Glycosyl transferase family 51" evidence="11">
    <location>
        <begin position="84"/>
        <end position="270"/>
    </location>
</feature>
<comment type="caution">
    <text evidence="12">The sequence shown here is derived from an EMBL/GenBank/DDBJ whole genome shotgun (WGS) entry which is preliminary data.</text>
</comment>
<dbReference type="SUPFAM" id="SSF56601">
    <property type="entry name" value="beta-lactamase/transpeptidase-like"/>
    <property type="match status" value="1"/>
</dbReference>
<evidence type="ECO:0000259" key="10">
    <source>
        <dbReference type="Pfam" id="PF00905"/>
    </source>
</evidence>
<keyword evidence="3 12" id="KW-0328">Glycosyltransferase</keyword>
<dbReference type="PANTHER" id="PTHR32282">
    <property type="entry name" value="BINDING PROTEIN TRANSPEPTIDASE, PUTATIVE-RELATED"/>
    <property type="match status" value="1"/>
</dbReference>
<dbReference type="Gene3D" id="1.10.3810.10">
    <property type="entry name" value="Biosynthetic peptidoglycan transglycosylase-like"/>
    <property type="match status" value="1"/>
</dbReference>
<dbReference type="InterPro" id="IPR036950">
    <property type="entry name" value="PBP_transglycosylase"/>
</dbReference>
<dbReference type="PANTHER" id="PTHR32282:SF33">
    <property type="entry name" value="PEPTIDOGLYCAN GLYCOSYLTRANSFERASE"/>
    <property type="match status" value="1"/>
</dbReference>
<dbReference type="GO" id="GO:0016757">
    <property type="term" value="F:glycosyltransferase activity"/>
    <property type="evidence" value="ECO:0007669"/>
    <property type="project" value="UniProtKB-KW"/>
</dbReference>
<keyword evidence="1" id="KW-0121">Carboxypeptidase</keyword>
<reference evidence="13" key="1">
    <citation type="journal article" date="2019" name="Int. J. Syst. Evol. Microbiol.">
        <title>The Global Catalogue of Microorganisms (GCM) 10K type strain sequencing project: providing services to taxonomists for standard genome sequencing and annotation.</title>
        <authorList>
            <consortium name="The Broad Institute Genomics Platform"/>
            <consortium name="The Broad Institute Genome Sequencing Center for Infectious Disease"/>
            <person name="Wu L."/>
            <person name="Ma J."/>
        </authorList>
    </citation>
    <scope>NUCLEOTIDE SEQUENCE [LARGE SCALE GENOMIC DNA]</scope>
    <source>
        <strain evidence="13">CGMCC 1.10698</strain>
    </source>
</reference>
<evidence type="ECO:0000256" key="1">
    <source>
        <dbReference type="ARBA" id="ARBA00022645"/>
    </source>
</evidence>
<dbReference type="Pfam" id="PF00912">
    <property type="entry name" value="Transgly"/>
    <property type="match status" value="1"/>
</dbReference>
<evidence type="ECO:0000259" key="11">
    <source>
        <dbReference type="Pfam" id="PF00912"/>
    </source>
</evidence>
<dbReference type="EMBL" id="JBHSCQ010000002">
    <property type="protein sequence ID" value="MFC4264112.1"/>
    <property type="molecule type" value="Genomic_DNA"/>
</dbReference>
<keyword evidence="2" id="KW-0645">Protease</keyword>
<dbReference type="Pfam" id="PF00905">
    <property type="entry name" value="Transpeptidase"/>
    <property type="match status" value="1"/>
</dbReference>
<evidence type="ECO:0000313" key="12">
    <source>
        <dbReference type="EMBL" id="MFC4264112.1"/>
    </source>
</evidence>
<evidence type="ECO:0000256" key="4">
    <source>
        <dbReference type="ARBA" id="ARBA00022679"/>
    </source>
</evidence>
<dbReference type="InterPro" id="IPR012338">
    <property type="entry name" value="Beta-lactam/transpept-like"/>
</dbReference>
<protein>
    <submittedName>
        <fullName evidence="12">Transglycosylase domain-containing protein</fullName>
        <ecNumber evidence="12">2.4.-.-</ecNumber>
    </submittedName>
</protein>
<organism evidence="12 13">
    <name type="scientific">Arthrobacter cryoconiti</name>
    <dbReference type="NCBI Taxonomy" id="748907"/>
    <lineage>
        <taxon>Bacteria</taxon>
        <taxon>Bacillati</taxon>
        <taxon>Actinomycetota</taxon>
        <taxon>Actinomycetes</taxon>
        <taxon>Micrococcales</taxon>
        <taxon>Micrococcaceae</taxon>
        <taxon>Arthrobacter</taxon>
    </lineage>
</organism>
<dbReference type="InterPro" id="IPR023346">
    <property type="entry name" value="Lysozyme-like_dom_sf"/>
</dbReference>
<dbReference type="InterPro" id="IPR050396">
    <property type="entry name" value="Glycosyltr_51/Transpeptidase"/>
</dbReference>
<feature type="domain" description="Penicillin-binding protein transpeptidase" evidence="10">
    <location>
        <begin position="372"/>
        <end position="642"/>
    </location>
</feature>
<feature type="compositionally biased region" description="Polar residues" evidence="9">
    <location>
        <begin position="748"/>
        <end position="766"/>
    </location>
</feature>
<keyword evidence="13" id="KW-1185">Reference proteome</keyword>
<keyword evidence="6" id="KW-0511">Multifunctional enzyme</keyword>
<dbReference type="Gene3D" id="3.40.710.10">
    <property type="entry name" value="DD-peptidase/beta-lactamase superfamily"/>
    <property type="match status" value="1"/>
</dbReference>
<evidence type="ECO:0000313" key="13">
    <source>
        <dbReference type="Proteomes" id="UP001595773"/>
    </source>
</evidence>
<evidence type="ECO:0000256" key="7">
    <source>
        <dbReference type="ARBA" id="ARBA00034000"/>
    </source>
</evidence>
<dbReference type="RefSeq" id="WP_230068566.1">
    <property type="nucleotide sequence ID" value="NZ_BAABLL010000013.1"/>
</dbReference>
<evidence type="ECO:0000256" key="5">
    <source>
        <dbReference type="ARBA" id="ARBA00022801"/>
    </source>
</evidence>
<sequence length="766" mass="80181">MSKPNRGAQNSSSVWRSGGFAVGNLLRLALVCGLCGVLVAALFVPAGALATAAVAGSNVMLDQLPSTLDFKAPAQSTKVLASDGSTIARFYEQDRQDVSLADMSAYIKSGVVSIEDSRFYEHGGIDLTGIARALVATAQGGREGASTITQQYVNNVIIEKLVSSGNTDAAKLGQQKTIADKLNEIKLSIGLEKKMSKDDILAGYLNIIYFGNGAYGIQAASKLYFNTSAKDLTLAQAAALAGVVNSPAYYDPLTQPEHVTSRRNEVLSKMLSQKKITQADYDTALKTPLTLDVHKSTQGCVAAATAPYFCDYVQQLVLNDPAFGATADDRSNTLYQGGLTITTTLDPALQQVAQDQVNATMGATDPLQRGAAVVSVQPGTGKVLTMAQNTVYNPANVPGNYMGNFALPVNDLNGNPLHGAGGFQIGSTFKPIVFAQWLNSGHSMMTMVNGAVQKYPQNFPWKNSCGTTSGAYDPAVPGSNLLPNDDSHHYFPQTALEGLYNSINTITFQTAAALDFCDIQKMATASGILDGGTNKPYDLSSIPALIGTPNVAPLNMATMMATFANNGVRCDPIALVSVTNSAGKSYPVPGANCQQTINKDVANGVKFALQQVLVRGSGYQIPLNDKANTFAKTGTTDYNANTWTVGANSGISTASWFGSYKGIGKAWANQNIVINGRYWPVVDGANLAGTQWSAIMNAAATNPAYQAASLERPPAIMLSATPPLVVGSNDPLGSDRAPAKTVVPPAASNDNGNGTSTSTPSAGNGN</sequence>
<evidence type="ECO:0000256" key="8">
    <source>
        <dbReference type="ARBA" id="ARBA00049902"/>
    </source>
</evidence>
<name>A0ABV8QWH9_9MICC</name>
<keyword evidence="5" id="KW-0378">Hydrolase</keyword>
<dbReference type="InterPro" id="IPR001460">
    <property type="entry name" value="PCN-bd_Tpept"/>
</dbReference>
<comment type="catalytic activity">
    <reaction evidence="7">
        <text>Preferential cleavage: (Ac)2-L-Lys-D-Ala-|-D-Ala. Also transpeptidation of peptidyl-alanyl moieties that are N-acyl substituents of D-alanine.</text>
        <dbReference type="EC" id="3.4.16.4"/>
    </reaction>
</comment>
<keyword evidence="4 12" id="KW-0808">Transferase</keyword>
<dbReference type="InterPro" id="IPR001264">
    <property type="entry name" value="Glyco_trans_51"/>
</dbReference>
<gene>
    <name evidence="12" type="ORF">ACFOW9_00675</name>
</gene>
<evidence type="ECO:0000256" key="2">
    <source>
        <dbReference type="ARBA" id="ARBA00022670"/>
    </source>
</evidence>
<evidence type="ECO:0000256" key="6">
    <source>
        <dbReference type="ARBA" id="ARBA00023268"/>
    </source>
</evidence>
<feature type="region of interest" description="Disordered" evidence="9">
    <location>
        <begin position="727"/>
        <end position="766"/>
    </location>
</feature>
<accession>A0ABV8QWH9</accession>
<comment type="catalytic activity">
    <reaction evidence="8">
        <text>[GlcNAc-(1-&gt;4)-Mur2Ac(oyl-L-Ala-gamma-D-Glu-L-Lys-D-Ala-D-Ala)](n)-di-trans,octa-cis-undecaprenyl diphosphate + beta-D-GlcNAc-(1-&gt;4)-Mur2Ac(oyl-L-Ala-gamma-D-Glu-L-Lys-D-Ala-D-Ala)-di-trans,octa-cis-undecaprenyl diphosphate = [GlcNAc-(1-&gt;4)-Mur2Ac(oyl-L-Ala-gamma-D-Glu-L-Lys-D-Ala-D-Ala)](n+1)-di-trans,octa-cis-undecaprenyl diphosphate + di-trans,octa-cis-undecaprenyl diphosphate + H(+)</text>
        <dbReference type="Rhea" id="RHEA:23708"/>
        <dbReference type="Rhea" id="RHEA-COMP:9602"/>
        <dbReference type="Rhea" id="RHEA-COMP:9603"/>
        <dbReference type="ChEBI" id="CHEBI:15378"/>
        <dbReference type="ChEBI" id="CHEBI:58405"/>
        <dbReference type="ChEBI" id="CHEBI:60033"/>
        <dbReference type="ChEBI" id="CHEBI:78435"/>
        <dbReference type="EC" id="2.4.99.28"/>
    </reaction>
</comment>
<evidence type="ECO:0000256" key="3">
    <source>
        <dbReference type="ARBA" id="ARBA00022676"/>
    </source>
</evidence>
<proteinExistence type="predicted"/>